<dbReference type="GO" id="GO:0008817">
    <property type="term" value="F:corrinoid adenosyltransferase activity"/>
    <property type="evidence" value="ECO:0007669"/>
    <property type="project" value="UniProtKB-UniRule"/>
</dbReference>
<dbReference type="EC" id="2.5.1.17" evidence="4"/>
<dbReference type="Gene3D" id="1.20.1200.10">
    <property type="entry name" value="Cobalamin adenosyltransferase-like"/>
    <property type="match status" value="1"/>
</dbReference>
<comment type="similarity">
    <text evidence="4">Belongs to the Cob(I)alamin adenosyltransferase family.</text>
</comment>
<evidence type="ECO:0000313" key="6">
    <source>
        <dbReference type="EMBL" id="KPM48622.1"/>
    </source>
</evidence>
<feature type="domain" description="Cobalamin adenosyltransferase-like" evidence="5">
    <location>
        <begin position="4"/>
        <end position="167"/>
    </location>
</feature>
<gene>
    <name evidence="6" type="ORF">AFM12_08415</name>
</gene>
<dbReference type="InterPro" id="IPR016030">
    <property type="entry name" value="CblAdoTrfase-like"/>
</dbReference>
<evidence type="ECO:0000259" key="5">
    <source>
        <dbReference type="Pfam" id="PF01923"/>
    </source>
</evidence>
<keyword evidence="7" id="KW-1185">Reference proteome</keyword>
<dbReference type="STRING" id="1605367.AFM12_08415"/>
<name>A0A0P7BD67_9BACT</name>
<proteinExistence type="inferred from homology"/>
<dbReference type="NCBIfam" id="TIGR00636">
    <property type="entry name" value="PduO_Nterm"/>
    <property type="match status" value="1"/>
</dbReference>
<dbReference type="OrthoDB" id="9778896at2"/>
<evidence type="ECO:0000256" key="4">
    <source>
        <dbReference type="RuleBase" id="RU366026"/>
    </source>
</evidence>
<comment type="caution">
    <text evidence="6">The sequence shown here is derived from an EMBL/GenBank/DDBJ whole genome shotgun (WGS) entry which is preliminary data.</text>
</comment>
<comment type="catalytic activity">
    <reaction evidence="4">
        <text>2 cob(II)yrinate a,c diamide + reduced [electron-transfer flavoprotein] + 2 ATP = 2 adenosylcob(III)yrinate a,c-diamide + 2 triphosphate + oxidized [electron-transfer flavoprotein] + 3 H(+)</text>
        <dbReference type="Rhea" id="RHEA:11528"/>
        <dbReference type="Rhea" id="RHEA-COMP:10685"/>
        <dbReference type="Rhea" id="RHEA-COMP:10686"/>
        <dbReference type="ChEBI" id="CHEBI:15378"/>
        <dbReference type="ChEBI" id="CHEBI:18036"/>
        <dbReference type="ChEBI" id="CHEBI:30616"/>
        <dbReference type="ChEBI" id="CHEBI:57692"/>
        <dbReference type="ChEBI" id="CHEBI:58307"/>
        <dbReference type="ChEBI" id="CHEBI:58503"/>
        <dbReference type="ChEBI" id="CHEBI:58537"/>
        <dbReference type="EC" id="2.5.1.17"/>
    </reaction>
</comment>
<dbReference type="SUPFAM" id="SSF89028">
    <property type="entry name" value="Cobalamin adenosyltransferase-like"/>
    <property type="match status" value="1"/>
</dbReference>
<dbReference type="PANTHER" id="PTHR12213">
    <property type="entry name" value="CORRINOID ADENOSYLTRANSFERASE"/>
    <property type="match status" value="1"/>
</dbReference>
<dbReference type="PATRIC" id="fig|1605367.3.peg.3062"/>
<comment type="catalytic activity">
    <reaction evidence="4">
        <text>2 cob(II)alamin + reduced [electron-transfer flavoprotein] + 2 ATP = 2 adenosylcob(III)alamin + 2 triphosphate + oxidized [electron-transfer flavoprotein] + 3 H(+)</text>
        <dbReference type="Rhea" id="RHEA:28671"/>
        <dbReference type="Rhea" id="RHEA-COMP:10685"/>
        <dbReference type="Rhea" id="RHEA-COMP:10686"/>
        <dbReference type="ChEBI" id="CHEBI:15378"/>
        <dbReference type="ChEBI" id="CHEBI:16304"/>
        <dbReference type="ChEBI" id="CHEBI:18036"/>
        <dbReference type="ChEBI" id="CHEBI:18408"/>
        <dbReference type="ChEBI" id="CHEBI:30616"/>
        <dbReference type="ChEBI" id="CHEBI:57692"/>
        <dbReference type="ChEBI" id="CHEBI:58307"/>
        <dbReference type="EC" id="2.5.1.17"/>
    </reaction>
</comment>
<dbReference type="EMBL" id="LGTQ01000006">
    <property type="protein sequence ID" value="KPM48622.1"/>
    <property type="molecule type" value="Genomic_DNA"/>
</dbReference>
<evidence type="ECO:0000256" key="3">
    <source>
        <dbReference type="ARBA" id="ARBA00022840"/>
    </source>
</evidence>
<keyword evidence="1 4" id="KW-0808">Transferase</keyword>
<sequence length="181" mass="20664">MAKIYTKTGDKGKTGLIGGKRVSKGEMRIEAYGTVDELNAWIGLLRDTTEQEERKVFLKDVQDKLFTIGAEMANETKLADEPILNLTEEDVDVVENKIDEMNLHLKDLRHFILPGGHVLVSYTHLARTVCRRAERCAIRLHDEEGLNFLIIKYLNRLSDYFFVLGRQVAKELGVEEVKWGS</sequence>
<accession>A0A0P7BD67</accession>
<keyword evidence="2 4" id="KW-0547">Nucleotide-binding</keyword>
<protein>
    <recommendedName>
        <fullName evidence="4">Corrinoid adenosyltransferase</fullName>
        <ecNumber evidence="4">2.5.1.17</ecNumber>
    </recommendedName>
    <alternativeName>
        <fullName evidence="4">Cob(II)alamin adenosyltransferase</fullName>
    </alternativeName>
    <alternativeName>
        <fullName evidence="4">Cob(II)yrinic acid a,c-diamide adenosyltransferase</fullName>
    </alternativeName>
    <alternativeName>
        <fullName evidence="4">Cobinamide/cobalamin adenosyltransferase</fullName>
    </alternativeName>
</protein>
<dbReference type="InterPro" id="IPR036451">
    <property type="entry name" value="CblAdoTrfase-like_sf"/>
</dbReference>
<dbReference type="PANTHER" id="PTHR12213:SF0">
    <property type="entry name" value="CORRINOID ADENOSYLTRANSFERASE MMAB"/>
    <property type="match status" value="1"/>
</dbReference>
<dbReference type="RefSeq" id="WP_055146584.1">
    <property type="nucleotide sequence ID" value="NZ_JXSZ01000006.1"/>
</dbReference>
<dbReference type="Pfam" id="PF01923">
    <property type="entry name" value="Cob_adeno_trans"/>
    <property type="match status" value="1"/>
</dbReference>
<dbReference type="GO" id="GO:0005524">
    <property type="term" value="F:ATP binding"/>
    <property type="evidence" value="ECO:0007669"/>
    <property type="project" value="UniProtKB-UniRule"/>
</dbReference>
<dbReference type="Proteomes" id="UP000050454">
    <property type="component" value="Unassembled WGS sequence"/>
</dbReference>
<keyword evidence="3 4" id="KW-0067">ATP-binding</keyword>
<comment type="pathway">
    <text evidence="4">Cofactor biosynthesis; adenosylcobalamin biosynthesis; adenosylcobalamin from cob(II)yrinate a,c-diamide: step 2/7.</text>
</comment>
<organism evidence="6 7">
    <name type="scientific">Jiulongibacter sediminis</name>
    <dbReference type="NCBI Taxonomy" id="1605367"/>
    <lineage>
        <taxon>Bacteria</taxon>
        <taxon>Pseudomonadati</taxon>
        <taxon>Bacteroidota</taxon>
        <taxon>Cytophagia</taxon>
        <taxon>Cytophagales</taxon>
        <taxon>Leadbetterellaceae</taxon>
        <taxon>Jiulongibacter</taxon>
    </lineage>
</organism>
<reference evidence="6 7" key="1">
    <citation type="submission" date="2015-07" db="EMBL/GenBank/DDBJ databases">
        <title>The draft genome sequence of Leadbetterella sp. JN14-9.</title>
        <authorList>
            <person name="Liu Y."/>
            <person name="Du J."/>
            <person name="Shao Z."/>
        </authorList>
    </citation>
    <scope>NUCLEOTIDE SEQUENCE [LARGE SCALE GENOMIC DNA]</scope>
    <source>
        <strain evidence="6 7">JN14-9</strain>
    </source>
</reference>
<evidence type="ECO:0000313" key="7">
    <source>
        <dbReference type="Proteomes" id="UP000050454"/>
    </source>
</evidence>
<dbReference type="InterPro" id="IPR029499">
    <property type="entry name" value="PduO-typ"/>
</dbReference>
<dbReference type="GO" id="GO:0009236">
    <property type="term" value="P:cobalamin biosynthetic process"/>
    <property type="evidence" value="ECO:0007669"/>
    <property type="project" value="UniProtKB-UniRule"/>
</dbReference>
<evidence type="ECO:0000256" key="1">
    <source>
        <dbReference type="ARBA" id="ARBA00022679"/>
    </source>
</evidence>
<evidence type="ECO:0000256" key="2">
    <source>
        <dbReference type="ARBA" id="ARBA00022741"/>
    </source>
</evidence>
<dbReference type="AlphaFoldDB" id="A0A0P7BD67"/>
<keyword evidence="4" id="KW-0169">Cobalamin biosynthesis</keyword>
<dbReference type="UniPathway" id="UPA00148">
    <property type="reaction ID" value="UER00233"/>
</dbReference>